<dbReference type="AlphaFoldDB" id="A2FDT0"/>
<dbReference type="VEuPathDB" id="TrichDB:TVAGG3_0371280"/>
<dbReference type="InParanoid" id="A2FDT0"/>
<gene>
    <name evidence="2" type="ORF">TVAG_087540</name>
</gene>
<dbReference type="EMBL" id="DS113737">
    <property type="protein sequence ID" value="EAX96929.1"/>
    <property type="molecule type" value="Genomic_DNA"/>
</dbReference>
<protein>
    <submittedName>
        <fullName evidence="2">Uncharacterized protein</fullName>
    </submittedName>
</protein>
<keyword evidence="1" id="KW-0812">Transmembrane</keyword>
<sequence length="587" mass="67077">MIVFNTRHVWKNATWDIKQANYYYIHDCQFNDTGDYDGLSCIDFQNGDGSQFIDVYLCIVTYGKGYWGGGIYFYGNFDFNIKFICIYSCKCKVANAIAYLDGGSKNKFNLTYLSSSHCLIQRDPLYLKYFHECSNNNVSFTPAYDNSGVVCLESEYDNLKIDYNSFYNNTCPKYIVYFYTSKYNTFATNCNVINNKIEWESVIVYNQAWSSICLYLFNFYIYGNQGKYAYYTYKTRSSGKIFVENCTADSHEFSNNVYFTGEIINVTDDEHPIYPYYGTFGCDAIWPINIGKEIQTPYETAFQTAFETAHVTPFETAHVTPFETAHVTPFETAHVTPFETAHVTPFDTAHVTPFETVHVTPFETVHVTPFDTAHVTPFETVHVTPFDTAHVTPFETAHVTPFETLIQTPVNNPELKIPSQSLFETLIETPFESAFQTPQVTEGVQEKDLVLNNSLSSTASYNVVDESNHYMNTNDSPNDSNKLDSGKWIIIAASLSAFIIAVIVLSIYLYRKRISKQNESDSEIEMVEETVITSKENISLTIENPLFTTLSMVQMIHSNLHLRTLKLMVFSILMKTNHAIVYIIVCI</sequence>
<proteinExistence type="predicted"/>
<dbReference type="VEuPathDB" id="TrichDB:TVAG_087540"/>
<accession>A2FDT0</accession>
<keyword evidence="1" id="KW-1133">Transmembrane helix</keyword>
<reference evidence="2" key="2">
    <citation type="journal article" date="2007" name="Science">
        <title>Draft genome sequence of the sexually transmitted pathogen Trichomonas vaginalis.</title>
        <authorList>
            <person name="Carlton J.M."/>
            <person name="Hirt R.P."/>
            <person name="Silva J.C."/>
            <person name="Delcher A.L."/>
            <person name="Schatz M."/>
            <person name="Zhao Q."/>
            <person name="Wortman J.R."/>
            <person name="Bidwell S.L."/>
            <person name="Alsmark U.C.M."/>
            <person name="Besteiro S."/>
            <person name="Sicheritz-Ponten T."/>
            <person name="Noel C.J."/>
            <person name="Dacks J.B."/>
            <person name="Foster P.G."/>
            <person name="Simillion C."/>
            <person name="Van de Peer Y."/>
            <person name="Miranda-Saavedra D."/>
            <person name="Barton G.J."/>
            <person name="Westrop G.D."/>
            <person name="Mueller S."/>
            <person name="Dessi D."/>
            <person name="Fiori P.L."/>
            <person name="Ren Q."/>
            <person name="Paulsen I."/>
            <person name="Zhang H."/>
            <person name="Bastida-Corcuera F.D."/>
            <person name="Simoes-Barbosa A."/>
            <person name="Brown M.T."/>
            <person name="Hayes R.D."/>
            <person name="Mukherjee M."/>
            <person name="Okumura C.Y."/>
            <person name="Schneider R."/>
            <person name="Smith A.J."/>
            <person name="Vanacova S."/>
            <person name="Villalvazo M."/>
            <person name="Haas B.J."/>
            <person name="Pertea M."/>
            <person name="Feldblyum T.V."/>
            <person name="Utterback T.R."/>
            <person name="Shu C.L."/>
            <person name="Osoegawa K."/>
            <person name="de Jong P.J."/>
            <person name="Hrdy I."/>
            <person name="Horvathova L."/>
            <person name="Zubacova Z."/>
            <person name="Dolezal P."/>
            <person name="Malik S.B."/>
            <person name="Logsdon J.M. Jr."/>
            <person name="Henze K."/>
            <person name="Gupta A."/>
            <person name="Wang C.C."/>
            <person name="Dunne R.L."/>
            <person name="Upcroft J.A."/>
            <person name="Upcroft P."/>
            <person name="White O."/>
            <person name="Salzberg S.L."/>
            <person name="Tang P."/>
            <person name="Chiu C.-H."/>
            <person name="Lee Y.-S."/>
            <person name="Embley T.M."/>
            <person name="Coombs G.H."/>
            <person name="Mottram J.C."/>
            <person name="Tachezy J."/>
            <person name="Fraser-Liggett C.M."/>
            <person name="Johnson P.J."/>
        </authorList>
    </citation>
    <scope>NUCLEOTIDE SEQUENCE [LARGE SCALE GENOMIC DNA]</scope>
    <source>
        <strain evidence="2">G3</strain>
    </source>
</reference>
<evidence type="ECO:0000313" key="3">
    <source>
        <dbReference type="Proteomes" id="UP000001542"/>
    </source>
</evidence>
<reference evidence="2" key="1">
    <citation type="submission" date="2006-10" db="EMBL/GenBank/DDBJ databases">
        <authorList>
            <person name="Amadeo P."/>
            <person name="Zhao Q."/>
            <person name="Wortman J."/>
            <person name="Fraser-Liggett C."/>
            <person name="Carlton J."/>
        </authorList>
    </citation>
    <scope>NUCLEOTIDE SEQUENCE</scope>
    <source>
        <strain evidence="2">G3</strain>
    </source>
</reference>
<keyword evidence="3" id="KW-1185">Reference proteome</keyword>
<keyword evidence="1" id="KW-0472">Membrane</keyword>
<evidence type="ECO:0000256" key="1">
    <source>
        <dbReference type="SAM" id="Phobius"/>
    </source>
</evidence>
<feature type="transmembrane region" description="Helical" evidence="1">
    <location>
        <begin position="488"/>
        <end position="510"/>
    </location>
</feature>
<dbReference type="Proteomes" id="UP000001542">
    <property type="component" value="Unassembled WGS sequence"/>
</dbReference>
<name>A2FDT0_TRIV3</name>
<dbReference type="RefSeq" id="XP_001309859.1">
    <property type="nucleotide sequence ID" value="XM_001309858.1"/>
</dbReference>
<dbReference type="KEGG" id="tva:4754706"/>
<dbReference type="PANTHER" id="PTHR46155">
    <property type="entry name" value="BIFUNCTIONAL INHIBITOR/LIPID-TRANSFER PROTEIN/SEED STORAGE 2S ALBUMIN SUPERFAMILY PROTEIN"/>
    <property type="match status" value="1"/>
</dbReference>
<organism evidence="2 3">
    <name type="scientific">Trichomonas vaginalis (strain ATCC PRA-98 / G3)</name>
    <dbReference type="NCBI Taxonomy" id="412133"/>
    <lineage>
        <taxon>Eukaryota</taxon>
        <taxon>Metamonada</taxon>
        <taxon>Parabasalia</taxon>
        <taxon>Trichomonadida</taxon>
        <taxon>Trichomonadidae</taxon>
        <taxon>Trichomonas</taxon>
    </lineage>
</organism>
<dbReference type="PANTHER" id="PTHR46155:SF1">
    <property type="entry name" value="BIFUNCTIONAL INHIBITOR_LIPID-TRANSFER PROTEIN_SEED STORAGE 2S ALBUMIN SUPERFAMILY PROTEIN"/>
    <property type="match status" value="1"/>
</dbReference>
<evidence type="ECO:0000313" key="2">
    <source>
        <dbReference type="EMBL" id="EAX96929.1"/>
    </source>
</evidence>